<proteinExistence type="predicted"/>
<reference evidence="1 2" key="1">
    <citation type="submission" date="2023-03" db="EMBL/GenBank/DDBJ databases">
        <title>WGS of Gossypium arboreum.</title>
        <authorList>
            <person name="Yu D."/>
        </authorList>
    </citation>
    <scope>NUCLEOTIDE SEQUENCE [LARGE SCALE GENOMIC DNA]</scope>
    <source>
        <tissue evidence="1">Leaf</tissue>
    </source>
</reference>
<name>A0ABR0Q5D6_GOSAR</name>
<evidence type="ECO:0008006" key="3">
    <source>
        <dbReference type="Google" id="ProtNLM"/>
    </source>
</evidence>
<dbReference type="InterPro" id="IPR036691">
    <property type="entry name" value="Endo/exonu/phosph_ase_sf"/>
</dbReference>
<dbReference type="Gene3D" id="3.60.10.10">
    <property type="entry name" value="Endonuclease/exonuclease/phosphatase"/>
    <property type="match status" value="1"/>
</dbReference>
<dbReference type="Proteomes" id="UP001358586">
    <property type="component" value="Chromosome 5"/>
</dbReference>
<sequence length="177" mass="20181">MIQNRQVDSEKRIAMDTNGVQAEADDAIMTDQRWVAHLSDPPDEEDKTMASESSLHAALVGVMNPMAVDQVINSPNNEEGHASFVYVQPYQEAKNRFWRDIADWGSNLRMPWTMAGDFNDFASLEERSGCVDHLMDTSCTGSKFTWVRRQHGRINLQERLDRVLFNLEALNYAAIIF</sequence>
<keyword evidence="2" id="KW-1185">Reference proteome</keyword>
<protein>
    <recommendedName>
        <fullName evidence="3">Endonuclease/exonuclease/phosphatase</fullName>
    </recommendedName>
</protein>
<comment type="caution">
    <text evidence="1">The sequence shown here is derived from an EMBL/GenBank/DDBJ whole genome shotgun (WGS) entry which is preliminary data.</text>
</comment>
<evidence type="ECO:0000313" key="1">
    <source>
        <dbReference type="EMBL" id="KAK5834549.1"/>
    </source>
</evidence>
<evidence type="ECO:0000313" key="2">
    <source>
        <dbReference type="Proteomes" id="UP001358586"/>
    </source>
</evidence>
<organism evidence="1 2">
    <name type="scientific">Gossypium arboreum</name>
    <name type="common">Tree cotton</name>
    <name type="synonym">Gossypium nanking</name>
    <dbReference type="NCBI Taxonomy" id="29729"/>
    <lineage>
        <taxon>Eukaryota</taxon>
        <taxon>Viridiplantae</taxon>
        <taxon>Streptophyta</taxon>
        <taxon>Embryophyta</taxon>
        <taxon>Tracheophyta</taxon>
        <taxon>Spermatophyta</taxon>
        <taxon>Magnoliopsida</taxon>
        <taxon>eudicotyledons</taxon>
        <taxon>Gunneridae</taxon>
        <taxon>Pentapetalae</taxon>
        <taxon>rosids</taxon>
        <taxon>malvids</taxon>
        <taxon>Malvales</taxon>
        <taxon>Malvaceae</taxon>
        <taxon>Malvoideae</taxon>
        <taxon>Gossypium</taxon>
    </lineage>
</organism>
<dbReference type="EMBL" id="JARKNE010000005">
    <property type="protein sequence ID" value="KAK5834549.1"/>
    <property type="molecule type" value="Genomic_DNA"/>
</dbReference>
<gene>
    <name evidence="1" type="ORF">PVK06_018431</name>
</gene>
<accession>A0ABR0Q5D6</accession>
<dbReference type="SUPFAM" id="SSF56219">
    <property type="entry name" value="DNase I-like"/>
    <property type="match status" value="1"/>
</dbReference>